<reference evidence="2" key="1">
    <citation type="submission" date="2020-06" db="EMBL/GenBank/DDBJ databases">
        <authorList>
            <consortium name="Plant Systems Biology data submission"/>
        </authorList>
    </citation>
    <scope>NUCLEOTIDE SEQUENCE</scope>
    <source>
        <strain evidence="2">D6</strain>
    </source>
</reference>
<evidence type="ECO:0000256" key="1">
    <source>
        <dbReference type="SAM" id="MobiDB-lite"/>
    </source>
</evidence>
<protein>
    <submittedName>
        <fullName evidence="2">Uncharacterized protein</fullName>
    </submittedName>
</protein>
<evidence type="ECO:0000313" key="3">
    <source>
        <dbReference type="Proteomes" id="UP001153069"/>
    </source>
</evidence>
<dbReference type="AlphaFoldDB" id="A0A9N8EFY3"/>
<dbReference type="Proteomes" id="UP001153069">
    <property type="component" value="Unassembled WGS sequence"/>
</dbReference>
<organism evidence="2 3">
    <name type="scientific">Seminavis robusta</name>
    <dbReference type="NCBI Taxonomy" id="568900"/>
    <lineage>
        <taxon>Eukaryota</taxon>
        <taxon>Sar</taxon>
        <taxon>Stramenopiles</taxon>
        <taxon>Ochrophyta</taxon>
        <taxon>Bacillariophyta</taxon>
        <taxon>Bacillariophyceae</taxon>
        <taxon>Bacillariophycidae</taxon>
        <taxon>Naviculales</taxon>
        <taxon>Naviculaceae</taxon>
        <taxon>Seminavis</taxon>
    </lineage>
</organism>
<feature type="region of interest" description="Disordered" evidence="1">
    <location>
        <begin position="52"/>
        <end position="91"/>
    </location>
</feature>
<evidence type="ECO:0000313" key="2">
    <source>
        <dbReference type="EMBL" id="CAB9520008.1"/>
    </source>
</evidence>
<accession>A0A9N8EFY3</accession>
<dbReference type="EMBL" id="CAICTM010001063">
    <property type="protein sequence ID" value="CAB9520008.1"/>
    <property type="molecule type" value="Genomic_DNA"/>
</dbReference>
<comment type="caution">
    <text evidence="2">The sequence shown here is derived from an EMBL/GenBank/DDBJ whole genome shotgun (WGS) entry which is preliminary data.</text>
</comment>
<feature type="compositionally biased region" description="Polar residues" evidence="1">
    <location>
        <begin position="52"/>
        <end position="67"/>
    </location>
</feature>
<proteinExistence type="predicted"/>
<keyword evidence="3" id="KW-1185">Reference proteome</keyword>
<sequence length="260" mass="28776">MTCNDETTELFGIQDDALAGHYCHACDDSFQDEEVMLPVKILAPVFDAMATGQTDNPSLQKPSTSTAHHPDIGVSHEGQHGDNSSPQTAAPTTYATPAFQVNPRRCHCEKLATSRPKDPVCDYCKQEKDGAQEISYLEMELAHLNPHPPPNYASRDSAIKSSVQDMQRRCIPMPSELRSKLLDMGYITFDAGNQSGHQSLKPATNQNEATMDINESKQDEATDSLATGEDVKMGKSQIRGYQSKLWRSSCWSRRKNLQVS</sequence>
<name>A0A9N8EFY3_9STRA</name>
<gene>
    <name evidence="2" type="ORF">SEMRO_1065_G237300.1</name>
</gene>